<keyword evidence="12" id="KW-1185">Reference proteome</keyword>
<dbReference type="InterPro" id="IPR000245">
    <property type="entry name" value="ATPase_proteolipid_csu"/>
</dbReference>
<evidence type="ECO:0000256" key="2">
    <source>
        <dbReference type="ARBA" id="ARBA00007296"/>
    </source>
</evidence>
<sequence length="420" mass="46293">MSSTEESVDHWISEMDSLCSNLNVDPAAAEKSKESFLDIKRNFTLDGDVLHWMACALYVACRTSITPTVESGNSVEGNCVSLTKLLRLCNISLIQFFTKIKNWMDMTSMSTDFKNRISRLEHKFAVSTVLYRKFQPIFQEIFQGLKSDEPLKMSSTKTRRPKIVNDYIVNKKTVKASNKTQQLKDWETYQPQKLKEVTTAQETGMFPLPAMGAAYGTAKSGTGIAAMAVKRPELIMKSVIPVVMAGIIAIYGLVVAVLIAGALDKAPDYTLYKFELFLLFFFSCTFTSLTVCPDKPTLQFVTWTSCQTCCSGPDQNCKRKDHQGNRKSQMKKHIAVDGSVSTQSIAVFLAISRGYIHLSAGLAVGFSGMAAGFSIGVVGDAGVRATAQQPKLFVGMILILIFAEVLGLYGLIVAIFLYTK</sequence>
<dbReference type="Pfam" id="PF00137">
    <property type="entry name" value="ATP-synt_C"/>
    <property type="match status" value="2"/>
</dbReference>
<comment type="subcellular location">
    <subcellularLocation>
        <location evidence="1">Membrane</location>
        <topology evidence="1">Multi-pass membrane protein</topology>
    </subcellularLocation>
    <subcellularLocation>
        <location evidence="9">Vacuole membrane</location>
        <topology evidence="9">Multi-pass membrane protein</topology>
    </subcellularLocation>
</comment>
<evidence type="ECO:0000256" key="5">
    <source>
        <dbReference type="ARBA" id="ARBA00022781"/>
    </source>
</evidence>
<keyword evidence="5 9" id="KW-0375">Hydrogen ion transport</keyword>
<feature type="domain" description="Retinoblastoma-associated protein N-terminal" evidence="10">
    <location>
        <begin position="64"/>
        <end position="171"/>
    </location>
</feature>
<protein>
    <recommendedName>
        <fullName evidence="9">V-type proton ATPase proteolipid subunit</fullName>
    </recommendedName>
</protein>
<dbReference type="AlphaFoldDB" id="A0A0L7KMA4"/>
<dbReference type="GO" id="GO:0033179">
    <property type="term" value="C:proton-transporting V-type ATPase, V0 domain"/>
    <property type="evidence" value="ECO:0007669"/>
    <property type="project" value="InterPro"/>
</dbReference>
<evidence type="ECO:0000313" key="11">
    <source>
        <dbReference type="EMBL" id="KOB64437.1"/>
    </source>
</evidence>
<dbReference type="InterPro" id="IPR035921">
    <property type="entry name" value="F/V-ATP_Csub_sf"/>
</dbReference>
<evidence type="ECO:0000256" key="7">
    <source>
        <dbReference type="ARBA" id="ARBA00023065"/>
    </source>
</evidence>
<comment type="similarity">
    <text evidence="2 9">Belongs to the V-ATPase proteolipid subunit family.</text>
</comment>
<keyword evidence="9" id="KW-0926">Vacuole</keyword>
<dbReference type="NCBIfam" id="TIGR01100">
    <property type="entry name" value="V_ATP_synt_C"/>
    <property type="match status" value="1"/>
</dbReference>
<dbReference type="PANTHER" id="PTHR10263">
    <property type="entry name" value="V-TYPE PROTON ATPASE PROTEOLIPID SUBUNIT"/>
    <property type="match status" value="1"/>
</dbReference>
<dbReference type="InterPro" id="IPR024599">
    <property type="entry name" value="RB_N"/>
</dbReference>
<reference evidence="11 12" key="1">
    <citation type="journal article" date="2015" name="Genome Biol. Evol.">
        <title>The genome of winter moth (Operophtera brumata) provides a genomic perspective on sexual dimorphism and phenology.</title>
        <authorList>
            <person name="Derks M.F."/>
            <person name="Smit S."/>
            <person name="Salis L."/>
            <person name="Schijlen E."/>
            <person name="Bossers A."/>
            <person name="Mateman C."/>
            <person name="Pijl A.S."/>
            <person name="de Ridder D."/>
            <person name="Groenen M.A."/>
            <person name="Visser M.E."/>
            <person name="Megens H.J."/>
        </authorList>
    </citation>
    <scope>NUCLEOTIDE SEQUENCE [LARGE SCALE GENOMIC DNA]</scope>
    <source>
        <strain evidence="11">WM2013NL</strain>
        <tissue evidence="11">Head and thorax</tissue>
    </source>
</reference>
<keyword evidence="4 9" id="KW-0812">Transmembrane</keyword>
<dbReference type="SMART" id="SM01367">
    <property type="entry name" value="DUF3452"/>
    <property type="match status" value="1"/>
</dbReference>
<dbReference type="Gene3D" id="1.10.472.10">
    <property type="entry name" value="Cyclin-like"/>
    <property type="match status" value="1"/>
</dbReference>
<dbReference type="CDD" id="cd18176">
    <property type="entry name" value="ATP-synt_Vo_c_ATP6C_rpt2"/>
    <property type="match status" value="1"/>
</dbReference>
<dbReference type="SUPFAM" id="SSF81333">
    <property type="entry name" value="F1F0 ATP synthase subunit C"/>
    <property type="match status" value="2"/>
</dbReference>
<evidence type="ECO:0000256" key="3">
    <source>
        <dbReference type="ARBA" id="ARBA00022448"/>
    </source>
</evidence>
<dbReference type="InterPro" id="IPR011555">
    <property type="entry name" value="ATPase_proteolipid_su_C_euk"/>
</dbReference>
<accession>A0A0L7KMA4</accession>
<evidence type="ECO:0000259" key="10">
    <source>
        <dbReference type="SMART" id="SM01367"/>
    </source>
</evidence>
<dbReference type="Proteomes" id="UP000037510">
    <property type="component" value="Unassembled WGS sequence"/>
</dbReference>
<dbReference type="CDD" id="cd18175">
    <property type="entry name" value="ATP-synt_Vo_c_ATP6C_rpt1"/>
    <property type="match status" value="1"/>
</dbReference>
<feature type="transmembrane region" description="Helical" evidence="9">
    <location>
        <begin position="393"/>
        <end position="418"/>
    </location>
</feature>
<keyword evidence="7 9" id="KW-0406">Ion transport</keyword>
<name>A0A0L7KMA4_OPEBR</name>
<feature type="transmembrane region" description="Helical" evidence="9">
    <location>
        <begin position="239"/>
        <end position="262"/>
    </location>
</feature>
<comment type="function">
    <text evidence="9">Proton-conducting pore forming of the V0 complex of vacuolar(H+)-ATPase (V-ATPase), a multisubunit enzyme composed of a peripheral complex (V1) that hydrolyzes ATP and a membrane integral complex (V0) that translocates protons. V-ATPase is responsible for acidifying and maintaining the pH of intracellular compartments and in some cell types, is targeted to the plasma membrane, where it is responsible for acidifying the extracellular environment.</text>
</comment>
<evidence type="ECO:0000256" key="8">
    <source>
        <dbReference type="ARBA" id="ARBA00023136"/>
    </source>
</evidence>
<feature type="transmembrane region" description="Helical" evidence="9">
    <location>
        <begin position="274"/>
        <end position="292"/>
    </location>
</feature>
<keyword evidence="8 9" id="KW-0472">Membrane</keyword>
<comment type="subunit">
    <text evidence="9">V-ATPase is a heteromultimeric enzyme made up of two complexes: the ATP-hydrolytic V1 complex and the proton translocation V0 complex. The V1 complex consists of three catalytic AB heterodimers that form a heterohexamer, three peripheral stalks each consisting of EG heterodimers, one central rotor including subunits D and F, and the regulatory subunits C and H. The proton translocation complex V0 consists of the proton transport subunit a, a ring of proteolipid subunits c9c'', rotary subunit d, subunits e and f, and the accessory subunits.</text>
</comment>
<gene>
    <name evidence="11" type="ORF">OBRU01_24293</name>
</gene>
<evidence type="ECO:0000256" key="6">
    <source>
        <dbReference type="ARBA" id="ARBA00022989"/>
    </source>
</evidence>
<dbReference type="EMBL" id="JTDY01008711">
    <property type="protein sequence ID" value="KOB64437.1"/>
    <property type="molecule type" value="Genomic_DNA"/>
</dbReference>
<keyword evidence="6 9" id="KW-1133">Transmembrane helix</keyword>
<proteinExistence type="inferred from homology"/>
<dbReference type="GO" id="GO:0005774">
    <property type="term" value="C:vacuolar membrane"/>
    <property type="evidence" value="ECO:0007669"/>
    <property type="project" value="UniProtKB-SubCell"/>
</dbReference>
<evidence type="ECO:0000256" key="9">
    <source>
        <dbReference type="RuleBase" id="RU363060"/>
    </source>
</evidence>
<comment type="caution">
    <text evidence="11">The sequence shown here is derived from an EMBL/GenBank/DDBJ whole genome shotgun (WGS) entry which is preliminary data.</text>
</comment>
<organism evidence="11 12">
    <name type="scientific">Operophtera brumata</name>
    <name type="common">Winter moth</name>
    <name type="synonym">Phalaena brumata</name>
    <dbReference type="NCBI Taxonomy" id="104452"/>
    <lineage>
        <taxon>Eukaryota</taxon>
        <taxon>Metazoa</taxon>
        <taxon>Ecdysozoa</taxon>
        <taxon>Arthropoda</taxon>
        <taxon>Hexapoda</taxon>
        <taxon>Insecta</taxon>
        <taxon>Pterygota</taxon>
        <taxon>Neoptera</taxon>
        <taxon>Endopterygota</taxon>
        <taxon>Lepidoptera</taxon>
        <taxon>Glossata</taxon>
        <taxon>Ditrysia</taxon>
        <taxon>Geometroidea</taxon>
        <taxon>Geometridae</taxon>
        <taxon>Larentiinae</taxon>
        <taxon>Operophtera</taxon>
    </lineage>
</organism>
<dbReference type="PRINTS" id="PR00122">
    <property type="entry name" value="VACATPASE"/>
</dbReference>
<feature type="transmembrane region" description="Helical" evidence="9">
    <location>
        <begin position="362"/>
        <end position="381"/>
    </location>
</feature>
<evidence type="ECO:0000313" key="12">
    <source>
        <dbReference type="Proteomes" id="UP000037510"/>
    </source>
</evidence>
<dbReference type="InterPro" id="IPR002379">
    <property type="entry name" value="ATPase_proteolipid_c-like_dom"/>
</dbReference>
<dbReference type="Pfam" id="PF11934">
    <property type="entry name" value="DUF3452"/>
    <property type="match status" value="1"/>
</dbReference>
<dbReference type="Gene3D" id="1.20.120.610">
    <property type="entry name" value="lithium bound rotor ring of v- atpase"/>
    <property type="match status" value="2"/>
</dbReference>
<evidence type="ECO:0000256" key="4">
    <source>
        <dbReference type="ARBA" id="ARBA00022692"/>
    </source>
</evidence>
<dbReference type="STRING" id="104452.A0A0L7KMA4"/>
<keyword evidence="3 9" id="KW-0813">Transport</keyword>
<evidence type="ECO:0000256" key="1">
    <source>
        <dbReference type="ARBA" id="ARBA00004141"/>
    </source>
</evidence>
<dbReference type="GO" id="GO:0046961">
    <property type="term" value="F:proton-transporting ATPase activity, rotational mechanism"/>
    <property type="evidence" value="ECO:0007669"/>
    <property type="project" value="InterPro"/>
</dbReference>